<organism evidence="2">
    <name type="scientific">Spodoptera frugiperda</name>
    <name type="common">Fall armyworm</name>
    <dbReference type="NCBI Taxonomy" id="7108"/>
    <lineage>
        <taxon>Eukaryota</taxon>
        <taxon>Metazoa</taxon>
        <taxon>Ecdysozoa</taxon>
        <taxon>Arthropoda</taxon>
        <taxon>Hexapoda</taxon>
        <taxon>Insecta</taxon>
        <taxon>Pterygota</taxon>
        <taxon>Neoptera</taxon>
        <taxon>Endopterygota</taxon>
        <taxon>Lepidoptera</taxon>
        <taxon>Glossata</taxon>
        <taxon>Ditrysia</taxon>
        <taxon>Noctuoidea</taxon>
        <taxon>Noctuidae</taxon>
        <taxon>Amphipyrinae</taxon>
        <taxon>Spodoptera</taxon>
    </lineage>
</organism>
<proteinExistence type="predicted"/>
<gene>
    <name evidence="2" type="ORF">SFRICE_023697</name>
</gene>
<accession>A0A2H1WNF8</accession>
<feature type="compositionally biased region" description="Basic and acidic residues" evidence="1">
    <location>
        <begin position="1"/>
        <end position="11"/>
    </location>
</feature>
<dbReference type="AlphaFoldDB" id="A0A2H1WNF8"/>
<sequence length="89" mass="10343">MTMHEKTDDSRSPSFNAKRYLPRRSSNRKCDCRASGLRFYSRNGQIILLMGYFRVFQNASVEARSLEINPRCTVALRAHPKKSFISDQK</sequence>
<reference evidence="2" key="1">
    <citation type="submission" date="2016-07" db="EMBL/GenBank/DDBJ databases">
        <authorList>
            <person name="Bretaudeau A."/>
        </authorList>
    </citation>
    <scope>NUCLEOTIDE SEQUENCE</scope>
    <source>
        <strain evidence="2">Rice</strain>
        <tissue evidence="2">Whole body</tissue>
    </source>
</reference>
<feature type="region of interest" description="Disordered" evidence="1">
    <location>
        <begin position="1"/>
        <end position="27"/>
    </location>
</feature>
<evidence type="ECO:0000313" key="2">
    <source>
        <dbReference type="EMBL" id="SOQ54547.1"/>
    </source>
</evidence>
<evidence type="ECO:0000256" key="1">
    <source>
        <dbReference type="SAM" id="MobiDB-lite"/>
    </source>
</evidence>
<dbReference type="EMBL" id="ODYU01009851">
    <property type="protein sequence ID" value="SOQ54547.1"/>
    <property type="molecule type" value="Genomic_DNA"/>
</dbReference>
<name>A0A2H1WNF8_SPOFR</name>
<protein>
    <submittedName>
        <fullName evidence="2">SFRICE_023697</fullName>
    </submittedName>
</protein>